<dbReference type="InterPro" id="IPR006015">
    <property type="entry name" value="Universal_stress_UspA"/>
</dbReference>
<protein>
    <submittedName>
        <fullName evidence="3">Universal stress protein</fullName>
    </submittedName>
</protein>
<dbReference type="Pfam" id="PF00582">
    <property type="entry name" value="Usp"/>
    <property type="match status" value="1"/>
</dbReference>
<dbReference type="EMBL" id="CP041372">
    <property type="protein sequence ID" value="QKS71296.1"/>
    <property type="molecule type" value="Genomic_DNA"/>
</dbReference>
<evidence type="ECO:0000313" key="3">
    <source>
        <dbReference type="EMBL" id="QKS71296.1"/>
    </source>
</evidence>
<sequence>MFHSILLAGDGSTHSLRACEKAVFLAKHSDESSITLLHVVDDLPNQADVIDEAMRSRDIPDHRKKRIAPLEAYMAKHEITFQTKHVFGDPGPTIVRHANVDKYDVVVIGSRGLNQFQQMVLGSVSHKVAKRANCPVLLVK</sequence>
<dbReference type="AlphaFoldDB" id="A0A859FGE2"/>
<feature type="domain" description="UspA" evidence="2">
    <location>
        <begin position="1"/>
        <end position="140"/>
    </location>
</feature>
<dbReference type="PANTHER" id="PTHR46268:SF6">
    <property type="entry name" value="UNIVERSAL STRESS PROTEIN UP12"/>
    <property type="match status" value="1"/>
</dbReference>
<comment type="similarity">
    <text evidence="1">Belongs to the universal stress protein A family.</text>
</comment>
<dbReference type="CDD" id="cd00293">
    <property type="entry name" value="USP-like"/>
    <property type="match status" value="1"/>
</dbReference>
<dbReference type="SUPFAM" id="SSF52402">
    <property type="entry name" value="Adenine nucleotide alpha hydrolases-like"/>
    <property type="match status" value="1"/>
</dbReference>
<gene>
    <name evidence="3" type="ORF">FLK61_31805</name>
</gene>
<organism evidence="3 4">
    <name type="scientific">Paenalkalicoccus suaedae</name>
    <dbReference type="NCBI Taxonomy" id="2592382"/>
    <lineage>
        <taxon>Bacteria</taxon>
        <taxon>Bacillati</taxon>
        <taxon>Bacillota</taxon>
        <taxon>Bacilli</taxon>
        <taxon>Bacillales</taxon>
        <taxon>Bacillaceae</taxon>
        <taxon>Paenalkalicoccus</taxon>
    </lineage>
</organism>
<evidence type="ECO:0000313" key="4">
    <source>
        <dbReference type="Proteomes" id="UP000318138"/>
    </source>
</evidence>
<reference evidence="4" key="1">
    <citation type="submission" date="2019-07" db="EMBL/GenBank/DDBJ databases">
        <title>Bacillus alkalisoli sp. nov. isolated from saline soil.</title>
        <authorList>
            <person name="Sun J.-Q."/>
            <person name="Xu L."/>
        </authorList>
    </citation>
    <scope>NUCLEOTIDE SEQUENCE [LARGE SCALE GENOMIC DNA]</scope>
    <source>
        <strain evidence="4">M4U3P1</strain>
    </source>
</reference>
<dbReference type="PRINTS" id="PR01438">
    <property type="entry name" value="UNVRSLSTRESS"/>
</dbReference>
<dbReference type="Proteomes" id="UP000318138">
    <property type="component" value="Chromosome"/>
</dbReference>
<accession>A0A859FGE2</accession>
<dbReference type="RefSeq" id="WP_176009331.1">
    <property type="nucleotide sequence ID" value="NZ_CP041372.2"/>
</dbReference>
<evidence type="ECO:0000259" key="2">
    <source>
        <dbReference type="Pfam" id="PF00582"/>
    </source>
</evidence>
<dbReference type="InterPro" id="IPR006016">
    <property type="entry name" value="UspA"/>
</dbReference>
<keyword evidence="4" id="KW-1185">Reference proteome</keyword>
<proteinExistence type="inferred from homology"/>
<evidence type="ECO:0000256" key="1">
    <source>
        <dbReference type="ARBA" id="ARBA00008791"/>
    </source>
</evidence>
<dbReference type="InterPro" id="IPR014729">
    <property type="entry name" value="Rossmann-like_a/b/a_fold"/>
</dbReference>
<dbReference type="Gene3D" id="3.40.50.620">
    <property type="entry name" value="HUPs"/>
    <property type="match status" value="1"/>
</dbReference>
<name>A0A859FGE2_9BACI</name>
<dbReference type="KEGG" id="psua:FLK61_31805"/>
<dbReference type="PANTHER" id="PTHR46268">
    <property type="entry name" value="STRESS RESPONSE PROTEIN NHAX"/>
    <property type="match status" value="1"/>
</dbReference>